<dbReference type="Proteomes" id="UP000023152">
    <property type="component" value="Unassembled WGS sequence"/>
</dbReference>
<dbReference type="Gene3D" id="3.40.50.300">
    <property type="entry name" value="P-loop containing nucleotide triphosphate hydrolases"/>
    <property type="match status" value="1"/>
</dbReference>
<name>X6P4A3_RETFI</name>
<organism evidence="2 3">
    <name type="scientific">Reticulomyxa filosa</name>
    <dbReference type="NCBI Taxonomy" id="46433"/>
    <lineage>
        <taxon>Eukaryota</taxon>
        <taxon>Sar</taxon>
        <taxon>Rhizaria</taxon>
        <taxon>Retaria</taxon>
        <taxon>Foraminifera</taxon>
        <taxon>Monothalamids</taxon>
        <taxon>Reticulomyxidae</taxon>
        <taxon>Reticulomyxa</taxon>
    </lineage>
</organism>
<keyword evidence="3" id="KW-1185">Reference proteome</keyword>
<sequence length="493" mass="56381">MQRSGEGVSTTRNGQDIVQRVMTRRNCLSILFLVLAINIGSLYILSLLTLGGESFHANAHNLDITYVSRAIVQLLDTLSHPTKTWANFPIRVVNDTLSPFEYGYNESLIDPTILKGIHMYTPQIYEQLQAQLQGYAQGGPRVMEPRNGLCKHQGKVFIIGLMKTGTTSVAKALDILGYKCSKKSCIHLGLWKYVSDTTMVWKSINDIIMDIFQHPQLLQSFRKDTFGALAFGDSPWCFLFPIFDQWYPNSKFILTVRDSHVQMAVSHINYLKRTGKSYAKSGLLDEEFAMLVARRYELHNQFVIDYFQKRNRSHDLLVLNLDAKPPSHSSSSLYSTLSSFLLSKRQSRTGHQILVEYWKWKPLINFLGCNPKIIYLYPFPHMNKSKSSRIDITQLSDAASLSMPVLNWRLYFGATVTPWVAPYVVLNRTSGLLGLMSTTNSNETLFSLHYSKTLSTYANVHFLKIFTQKFIYSHFFAEQKTRRGKKGDKVFLE</sequence>
<comment type="caution">
    <text evidence="2">The sequence shown here is derived from an EMBL/GenBank/DDBJ whole genome shotgun (WGS) entry which is preliminary data.</text>
</comment>
<proteinExistence type="predicted"/>
<keyword evidence="1" id="KW-0812">Transmembrane</keyword>
<gene>
    <name evidence="2" type="ORF">RFI_04154</name>
</gene>
<evidence type="ECO:0008006" key="4">
    <source>
        <dbReference type="Google" id="ProtNLM"/>
    </source>
</evidence>
<protein>
    <recommendedName>
        <fullName evidence="4">Sulfotransferase domain-containing protein</fullName>
    </recommendedName>
</protein>
<dbReference type="InterPro" id="IPR040632">
    <property type="entry name" value="Sulfotransfer_4"/>
</dbReference>
<dbReference type="InterPro" id="IPR027417">
    <property type="entry name" value="P-loop_NTPase"/>
</dbReference>
<dbReference type="EMBL" id="ASPP01003800">
    <property type="protein sequence ID" value="ETO32953.1"/>
    <property type="molecule type" value="Genomic_DNA"/>
</dbReference>
<dbReference type="SUPFAM" id="SSF52540">
    <property type="entry name" value="P-loop containing nucleoside triphosphate hydrolases"/>
    <property type="match status" value="1"/>
</dbReference>
<keyword evidence="1" id="KW-0472">Membrane</keyword>
<feature type="transmembrane region" description="Helical" evidence="1">
    <location>
        <begin position="30"/>
        <end position="51"/>
    </location>
</feature>
<dbReference type="OrthoDB" id="408152at2759"/>
<evidence type="ECO:0000313" key="2">
    <source>
        <dbReference type="EMBL" id="ETO32953.1"/>
    </source>
</evidence>
<accession>X6P4A3</accession>
<keyword evidence="1" id="KW-1133">Transmembrane helix</keyword>
<dbReference type="Pfam" id="PF17784">
    <property type="entry name" value="Sulfotransfer_4"/>
    <property type="match status" value="1"/>
</dbReference>
<evidence type="ECO:0000256" key="1">
    <source>
        <dbReference type="SAM" id="Phobius"/>
    </source>
</evidence>
<evidence type="ECO:0000313" key="3">
    <source>
        <dbReference type="Proteomes" id="UP000023152"/>
    </source>
</evidence>
<reference evidence="2 3" key="1">
    <citation type="journal article" date="2013" name="Curr. Biol.">
        <title>The Genome of the Foraminiferan Reticulomyxa filosa.</title>
        <authorList>
            <person name="Glockner G."/>
            <person name="Hulsmann N."/>
            <person name="Schleicher M."/>
            <person name="Noegel A.A."/>
            <person name="Eichinger L."/>
            <person name="Gallinger C."/>
            <person name="Pawlowski J."/>
            <person name="Sierra R."/>
            <person name="Euteneuer U."/>
            <person name="Pillet L."/>
            <person name="Moustafa A."/>
            <person name="Platzer M."/>
            <person name="Groth M."/>
            <person name="Szafranski K."/>
            <person name="Schliwa M."/>
        </authorList>
    </citation>
    <scope>NUCLEOTIDE SEQUENCE [LARGE SCALE GENOMIC DNA]</scope>
</reference>
<dbReference type="AlphaFoldDB" id="X6P4A3"/>